<gene>
    <name evidence="2" type="ORF">Tci_650074</name>
</gene>
<organism evidence="2">
    <name type="scientific">Tanacetum cinerariifolium</name>
    <name type="common">Dalmatian daisy</name>
    <name type="synonym">Chrysanthemum cinerariifolium</name>
    <dbReference type="NCBI Taxonomy" id="118510"/>
    <lineage>
        <taxon>Eukaryota</taxon>
        <taxon>Viridiplantae</taxon>
        <taxon>Streptophyta</taxon>
        <taxon>Embryophyta</taxon>
        <taxon>Tracheophyta</taxon>
        <taxon>Spermatophyta</taxon>
        <taxon>Magnoliopsida</taxon>
        <taxon>eudicotyledons</taxon>
        <taxon>Gunneridae</taxon>
        <taxon>Pentapetalae</taxon>
        <taxon>asterids</taxon>
        <taxon>campanulids</taxon>
        <taxon>Asterales</taxon>
        <taxon>Asteraceae</taxon>
        <taxon>Asteroideae</taxon>
        <taxon>Anthemideae</taxon>
        <taxon>Anthemidinae</taxon>
        <taxon>Tanacetum</taxon>
    </lineage>
</organism>
<comment type="caution">
    <text evidence="2">The sequence shown here is derived from an EMBL/GenBank/DDBJ whole genome shotgun (WGS) entry which is preliminary data.</text>
</comment>
<protein>
    <recommendedName>
        <fullName evidence="3">Reverse transcriptase domain-containing protein</fullName>
    </recommendedName>
</protein>
<sequence>IHSPSSETSDEVFHANHSIQNEESFGPSNEIAVLNSNQEKQEPSQESDIHQLIEECSTKVSEKQKMEDTMLELVKICQEKAFLCIHDDIDDLIESTLDSKLLLINSKSQHFDKKEQEVKNVVEQPIKCGNRNIQSLQNFRVVHKSSISLKNTSQISSIHAVAPVLSTKEPEHLLSMGYEHLSITPETESDEVTKSNAENHLPIPSECEVTLEDKRECDLLISENSPVCNNYSDIFFDSKINNDISVYDDDFEDIEYVEASLPDPKIVSVEEENVVQQEEEEVNFEDISQIQDIVLHEKLLSITRLISNIESLNDNSTPDRVLNSFNSNNSLLDNFSPEFETFCDHSEETRSGNTTHADNSLPEYDSFCFEIEPDHERLINLVKNNIPDDSSNDSLLEEVDLFLSNNSIPPGIENVADDPEGDIRFLEGLLIDDSILSHESSDSNFEENPSILRPPPEPPDVETDAGEEIPVMMNDKDEDVDYSYSMFVIFDKMFSLLSAESEDTIFDPGISD</sequence>
<dbReference type="EMBL" id="BKCJ010486636">
    <property type="protein sequence ID" value="GFA78102.1"/>
    <property type="molecule type" value="Genomic_DNA"/>
</dbReference>
<feature type="region of interest" description="Disordered" evidence="1">
    <location>
        <begin position="439"/>
        <end position="462"/>
    </location>
</feature>
<evidence type="ECO:0000256" key="1">
    <source>
        <dbReference type="SAM" id="MobiDB-lite"/>
    </source>
</evidence>
<accession>A0A699K906</accession>
<dbReference type="AlphaFoldDB" id="A0A699K906"/>
<evidence type="ECO:0008006" key="3">
    <source>
        <dbReference type="Google" id="ProtNLM"/>
    </source>
</evidence>
<reference evidence="2" key="1">
    <citation type="journal article" date="2019" name="Sci. Rep.">
        <title>Draft genome of Tanacetum cinerariifolium, the natural source of mosquito coil.</title>
        <authorList>
            <person name="Yamashiro T."/>
            <person name="Shiraishi A."/>
            <person name="Satake H."/>
            <person name="Nakayama K."/>
        </authorList>
    </citation>
    <scope>NUCLEOTIDE SEQUENCE</scope>
</reference>
<name>A0A699K906_TANCI</name>
<feature type="non-terminal residue" evidence="2">
    <location>
        <position position="1"/>
    </location>
</feature>
<proteinExistence type="predicted"/>
<evidence type="ECO:0000313" key="2">
    <source>
        <dbReference type="EMBL" id="GFA78102.1"/>
    </source>
</evidence>